<evidence type="ECO:0000313" key="1">
    <source>
        <dbReference type="EMBL" id="OGC69241.1"/>
    </source>
</evidence>
<accession>A0A1F4WIM5</accession>
<name>A0A1F4WIM5_UNCKA</name>
<dbReference type="EMBL" id="MEWA01000024">
    <property type="protein sequence ID" value="OGC69241.1"/>
    <property type="molecule type" value="Genomic_DNA"/>
</dbReference>
<dbReference type="Proteomes" id="UP000179113">
    <property type="component" value="Unassembled WGS sequence"/>
</dbReference>
<protein>
    <submittedName>
        <fullName evidence="1">Uncharacterized protein</fullName>
    </submittedName>
</protein>
<comment type="caution">
    <text evidence="1">The sequence shown here is derived from an EMBL/GenBank/DDBJ whole genome shotgun (WGS) entry which is preliminary data.</text>
</comment>
<evidence type="ECO:0000313" key="2">
    <source>
        <dbReference type="Proteomes" id="UP000179113"/>
    </source>
</evidence>
<gene>
    <name evidence="1" type="ORF">A2415_00155</name>
</gene>
<dbReference type="AlphaFoldDB" id="A0A1F4WIM5"/>
<reference evidence="1 2" key="1">
    <citation type="journal article" date="2016" name="Nat. Commun.">
        <title>Thousands of microbial genomes shed light on interconnected biogeochemical processes in an aquifer system.</title>
        <authorList>
            <person name="Anantharaman K."/>
            <person name="Brown C.T."/>
            <person name="Hug L.A."/>
            <person name="Sharon I."/>
            <person name="Castelle C.J."/>
            <person name="Probst A.J."/>
            <person name="Thomas B.C."/>
            <person name="Singh A."/>
            <person name="Wilkins M.J."/>
            <person name="Karaoz U."/>
            <person name="Brodie E.L."/>
            <person name="Williams K.H."/>
            <person name="Hubbard S.S."/>
            <person name="Banfield J.F."/>
        </authorList>
    </citation>
    <scope>NUCLEOTIDE SEQUENCE [LARGE SCALE GENOMIC DNA]</scope>
</reference>
<organism evidence="1 2">
    <name type="scientific">candidate division WWE3 bacterium RIFOXYC1_FULL_39_7</name>
    <dbReference type="NCBI Taxonomy" id="1802643"/>
    <lineage>
        <taxon>Bacteria</taxon>
        <taxon>Katanobacteria</taxon>
    </lineage>
</organism>
<proteinExistence type="predicted"/>
<sequence length="74" mass="8453">MNSPIITNNAIRKMANWQISEGEAINVFNNGTVEKYGGGYTSVSKFNGYEIGVYWVQESDGTYKILSVWKRDRR</sequence>